<dbReference type="PANTHER" id="PTHR31730:SF2">
    <property type="entry name" value="PROTEIN PSK SIMULATOR 3"/>
    <property type="match status" value="1"/>
</dbReference>
<protein>
    <submittedName>
        <fullName evidence="4">Uncharacterized protein</fullName>
    </submittedName>
</protein>
<evidence type="ECO:0000259" key="3">
    <source>
        <dbReference type="Pfam" id="PF11961"/>
    </source>
</evidence>
<reference evidence="4 5" key="1">
    <citation type="submission" date="2024-01" db="EMBL/GenBank/DDBJ databases">
        <title>The genomes of 5 underutilized Papilionoideae crops provide insights into root nodulation and disease resistanc.</title>
        <authorList>
            <person name="Jiang F."/>
        </authorList>
    </citation>
    <scope>NUCLEOTIDE SEQUENCE [LARGE SCALE GENOMIC DNA]</scope>
    <source>
        <strain evidence="4">DUOXIRENSHENG_FW03</strain>
        <tissue evidence="4">Leaves</tissue>
    </source>
</reference>
<dbReference type="InterPro" id="IPR007700">
    <property type="entry name" value="DUF668"/>
</dbReference>
<dbReference type="PANTHER" id="PTHR31730">
    <property type="entry name" value="OS01G0873900 PROTEIN"/>
    <property type="match status" value="1"/>
</dbReference>
<proteinExistence type="predicted"/>
<dbReference type="AlphaFoldDB" id="A0AAN9SM71"/>
<dbReference type="Proteomes" id="UP001386955">
    <property type="component" value="Unassembled WGS sequence"/>
</dbReference>
<dbReference type="Pfam" id="PF11961">
    <property type="entry name" value="DUF3475"/>
    <property type="match status" value="1"/>
</dbReference>
<feature type="region of interest" description="Disordered" evidence="1">
    <location>
        <begin position="1"/>
        <end position="64"/>
    </location>
</feature>
<gene>
    <name evidence="4" type="ORF">VNO78_10512</name>
</gene>
<evidence type="ECO:0000313" key="4">
    <source>
        <dbReference type="EMBL" id="KAK7399330.1"/>
    </source>
</evidence>
<comment type="caution">
    <text evidence="4">The sequence shown here is derived from an EMBL/GenBank/DDBJ whole genome shotgun (WGS) entry which is preliminary data.</text>
</comment>
<evidence type="ECO:0000256" key="1">
    <source>
        <dbReference type="SAM" id="MobiDB-lite"/>
    </source>
</evidence>
<dbReference type="GO" id="GO:0045927">
    <property type="term" value="P:positive regulation of growth"/>
    <property type="evidence" value="ECO:0007669"/>
    <property type="project" value="InterPro"/>
</dbReference>
<feature type="domain" description="DUF668" evidence="2">
    <location>
        <begin position="356"/>
        <end position="441"/>
    </location>
</feature>
<evidence type="ECO:0000313" key="5">
    <source>
        <dbReference type="Proteomes" id="UP001386955"/>
    </source>
</evidence>
<keyword evidence="5" id="KW-1185">Reference proteome</keyword>
<feature type="domain" description="DUF3475" evidence="3">
    <location>
        <begin position="136"/>
        <end position="192"/>
    </location>
</feature>
<organism evidence="4 5">
    <name type="scientific">Psophocarpus tetragonolobus</name>
    <name type="common">Winged bean</name>
    <name type="synonym">Dolichos tetragonolobus</name>
    <dbReference type="NCBI Taxonomy" id="3891"/>
    <lineage>
        <taxon>Eukaryota</taxon>
        <taxon>Viridiplantae</taxon>
        <taxon>Streptophyta</taxon>
        <taxon>Embryophyta</taxon>
        <taxon>Tracheophyta</taxon>
        <taxon>Spermatophyta</taxon>
        <taxon>Magnoliopsida</taxon>
        <taxon>eudicotyledons</taxon>
        <taxon>Gunneridae</taxon>
        <taxon>Pentapetalae</taxon>
        <taxon>rosids</taxon>
        <taxon>fabids</taxon>
        <taxon>Fabales</taxon>
        <taxon>Fabaceae</taxon>
        <taxon>Papilionoideae</taxon>
        <taxon>50 kb inversion clade</taxon>
        <taxon>NPAAA clade</taxon>
        <taxon>indigoferoid/millettioid clade</taxon>
        <taxon>Phaseoleae</taxon>
        <taxon>Psophocarpus</taxon>
    </lineage>
</organism>
<accession>A0AAN9SM71</accession>
<sequence length="526" mass="58205">MGGLCSKSAKGDKVFAKSDGHSDNHKSDGKNYKSTTMPNDLASAGDQGGDKKNQEGAAAGTGSDDFYDGIPRYTDSFPHKSRSVKSRHAVAKVSEVSLRLGRAGFDVLDTLGSSMTNLSGGGFVSGATTKGNEIGILAFEVANTIVKGSSLMESLSTKSIKHLKEEVLPLEAVQDLISKDIDELQSIVAADKREELKVFSDEVIRFGNRSKDPQWHNLDRYFEKISRELNSQRQSKEEAELLMHQLMILVQSTAELYHELHALDRFAQDYQHKREEDDNSGGTQSGDGLSILRAELKTQKKQVKHLKKKSLWSRSLEEIMEKLVEIVHFLHLEINNAFGTADGHKPSIRTISNRQRLGPAGLALHYANIVLQIDTLVARSSSMPANTRDALYQSLPPNIKSALRSKLPSFHVVKELTISDIKQEMEKTLHWLVPIATNTAKAHHGFGWVGEWASTGSEMNKKAGKAEVMRIETLHHANKDKVENYILELLLWLHRLAIKSKSGIDTGEMRSTLKSHVGTPLQTISA</sequence>
<name>A0AAN9SM71_PSOTE</name>
<feature type="compositionally biased region" description="Basic and acidic residues" evidence="1">
    <location>
        <begin position="9"/>
        <end position="31"/>
    </location>
</feature>
<dbReference type="EMBL" id="JAYMYS010000003">
    <property type="protein sequence ID" value="KAK7399330.1"/>
    <property type="molecule type" value="Genomic_DNA"/>
</dbReference>
<dbReference type="InterPro" id="IPR045021">
    <property type="entry name" value="PSI1/2/3"/>
</dbReference>
<dbReference type="Pfam" id="PF05003">
    <property type="entry name" value="DUF668"/>
    <property type="match status" value="1"/>
</dbReference>
<evidence type="ECO:0000259" key="2">
    <source>
        <dbReference type="Pfam" id="PF05003"/>
    </source>
</evidence>
<dbReference type="InterPro" id="IPR021864">
    <property type="entry name" value="DUF3475"/>
</dbReference>